<evidence type="ECO:0000256" key="7">
    <source>
        <dbReference type="ARBA" id="ARBA00022692"/>
    </source>
</evidence>
<keyword evidence="17" id="KW-1185">Reference proteome</keyword>
<dbReference type="AlphaFoldDB" id="A0A8H6VCW4"/>
<dbReference type="PANTHER" id="PTHR10806">
    <property type="entry name" value="SIGNAL PEPTIDASE COMPLEX CATALYTIC SUBUNIT SEC11"/>
    <property type="match status" value="1"/>
</dbReference>
<comment type="subunit">
    <text evidence="14">Component of the signal peptidase complex (SPC) composed of a catalytic subunit SEC11 and three accessory subunits SPC1, SPC2 and SPC3. The complex induces a local thinning of the ER membrane which is used to measure the length of the signal peptide (SP) h-region of protein substrates. This ensures the selectivity of the complex towards h-regions shorter than 18-20 amino acids. SPC associates with the translocon complex.</text>
</comment>
<dbReference type="PROSITE" id="PS00761">
    <property type="entry name" value="SPASE_I_3"/>
    <property type="match status" value="1"/>
</dbReference>
<comment type="catalytic activity">
    <reaction evidence="1 15">
        <text>Cleavage of hydrophobic, N-terminal signal or leader sequences from secreted and periplasmic proteins.</text>
        <dbReference type="EC" id="3.4.21.89"/>
    </reaction>
</comment>
<keyword evidence="9 15" id="KW-0256">Endoplasmic reticulum</keyword>
<evidence type="ECO:0000256" key="4">
    <source>
        <dbReference type="ARBA" id="ARBA00013208"/>
    </source>
</evidence>
<evidence type="ECO:0000256" key="8">
    <source>
        <dbReference type="ARBA" id="ARBA00022801"/>
    </source>
</evidence>
<keyword evidence="6 15" id="KW-0645">Protease</keyword>
<dbReference type="InterPro" id="IPR019758">
    <property type="entry name" value="Pept_S26A_signal_pept_1_CS"/>
</dbReference>
<name>A0A8H6VCW4_9PEZI</name>
<protein>
    <recommendedName>
        <fullName evidence="5 15">Signal peptidase complex catalytic subunit SEC11</fullName>
        <ecNumber evidence="4 15">3.4.21.89</ecNumber>
    </recommendedName>
</protein>
<evidence type="ECO:0000256" key="11">
    <source>
        <dbReference type="ARBA" id="ARBA00022989"/>
    </source>
</evidence>
<dbReference type="InterPro" id="IPR036286">
    <property type="entry name" value="LexA/Signal_pep-like_sf"/>
</dbReference>
<dbReference type="GO" id="GO:0006465">
    <property type="term" value="P:signal peptide processing"/>
    <property type="evidence" value="ECO:0007669"/>
    <property type="project" value="UniProtKB-UniRule"/>
</dbReference>
<evidence type="ECO:0000313" key="16">
    <source>
        <dbReference type="EMBL" id="KAF7185967.1"/>
    </source>
</evidence>
<dbReference type="GO" id="GO:0004252">
    <property type="term" value="F:serine-type endopeptidase activity"/>
    <property type="evidence" value="ECO:0007669"/>
    <property type="project" value="InterPro"/>
</dbReference>
<dbReference type="GO" id="GO:0009003">
    <property type="term" value="F:signal peptidase activity"/>
    <property type="evidence" value="ECO:0007669"/>
    <property type="project" value="UniProtKB-EC"/>
</dbReference>
<dbReference type="Gene3D" id="2.10.109.10">
    <property type="entry name" value="Umud Fragment, subunit A"/>
    <property type="match status" value="1"/>
</dbReference>
<evidence type="ECO:0000313" key="17">
    <source>
        <dbReference type="Proteomes" id="UP000660729"/>
    </source>
</evidence>
<comment type="subcellular location">
    <subcellularLocation>
        <location evidence="2">Endoplasmic reticulum membrane</location>
        <topology evidence="2">Single-pass type II membrane protein</topology>
    </subcellularLocation>
</comment>
<evidence type="ECO:0000256" key="14">
    <source>
        <dbReference type="ARBA" id="ARBA00047037"/>
    </source>
</evidence>
<keyword evidence="11" id="KW-1133">Transmembrane helix</keyword>
<comment type="similarity">
    <text evidence="3 15">Belongs to the peptidase S26B family.</text>
</comment>
<keyword evidence="8 15" id="KW-0378">Hydrolase</keyword>
<keyword evidence="10" id="KW-0735">Signal-anchor</keyword>
<evidence type="ECO:0000256" key="15">
    <source>
        <dbReference type="RuleBase" id="RU362047"/>
    </source>
</evidence>
<evidence type="ECO:0000256" key="1">
    <source>
        <dbReference type="ARBA" id="ARBA00000677"/>
    </source>
</evidence>
<evidence type="ECO:0000256" key="12">
    <source>
        <dbReference type="ARBA" id="ARBA00023136"/>
    </source>
</evidence>
<evidence type="ECO:0000256" key="9">
    <source>
        <dbReference type="ARBA" id="ARBA00022824"/>
    </source>
</evidence>
<dbReference type="PRINTS" id="PR00728">
    <property type="entry name" value="SIGNALPTASE"/>
</dbReference>
<dbReference type="PROSITE" id="PS51257">
    <property type="entry name" value="PROKAR_LIPOPROTEIN"/>
    <property type="match status" value="1"/>
</dbReference>
<organism evidence="16 17">
    <name type="scientific">Pseudocercospora fuligena</name>
    <dbReference type="NCBI Taxonomy" id="685502"/>
    <lineage>
        <taxon>Eukaryota</taxon>
        <taxon>Fungi</taxon>
        <taxon>Dikarya</taxon>
        <taxon>Ascomycota</taxon>
        <taxon>Pezizomycotina</taxon>
        <taxon>Dothideomycetes</taxon>
        <taxon>Dothideomycetidae</taxon>
        <taxon>Mycosphaerellales</taxon>
        <taxon>Mycosphaerellaceae</taxon>
        <taxon>Pseudocercospora</taxon>
    </lineage>
</organism>
<dbReference type="GO" id="GO:0005787">
    <property type="term" value="C:signal peptidase complex"/>
    <property type="evidence" value="ECO:0007669"/>
    <property type="project" value="TreeGrafter"/>
</dbReference>
<dbReference type="SUPFAM" id="SSF51306">
    <property type="entry name" value="LexA/Signal peptidase"/>
    <property type="match status" value="1"/>
</dbReference>
<accession>A0A8H6VCW4</accession>
<dbReference type="InterPro" id="IPR001733">
    <property type="entry name" value="Peptidase_S26B"/>
</dbReference>
<dbReference type="InterPro" id="IPR019756">
    <property type="entry name" value="Pept_S26A_signal_pept_1_Ser-AS"/>
</dbReference>
<dbReference type="NCBIfam" id="TIGR02228">
    <property type="entry name" value="sigpep_I_arch"/>
    <property type="match status" value="1"/>
</dbReference>
<evidence type="ECO:0000256" key="3">
    <source>
        <dbReference type="ARBA" id="ARBA00011035"/>
    </source>
</evidence>
<dbReference type="CDD" id="cd06530">
    <property type="entry name" value="S26_SPase_I"/>
    <property type="match status" value="1"/>
</dbReference>
<dbReference type="EC" id="3.4.21.89" evidence="4 15"/>
<evidence type="ECO:0000256" key="13">
    <source>
        <dbReference type="ARBA" id="ARBA00045533"/>
    </source>
</evidence>
<evidence type="ECO:0000256" key="2">
    <source>
        <dbReference type="ARBA" id="ARBA00004648"/>
    </source>
</evidence>
<dbReference type="OrthoDB" id="10257561at2759"/>
<comment type="function">
    <text evidence="13">Catalytic component of the signal peptidase complex (SPC) which catalyzes the cleavage of N-terminal signal sequences from nascent proteins as they are translocated into the lumen of the endoplasmic reticulum. Specifically cleaves N-terminal signal peptides that contain a hydrophobic alpha-helix (h-region) shorter than 18-20 amino acids.</text>
</comment>
<dbReference type="EMBL" id="JABCIY010000306">
    <property type="protein sequence ID" value="KAF7185967.1"/>
    <property type="molecule type" value="Genomic_DNA"/>
</dbReference>
<comment type="caution">
    <text evidence="16">The sequence shown here is derived from an EMBL/GenBank/DDBJ whole genome shotgun (WGS) entry which is preliminary data.</text>
</comment>
<proteinExistence type="inferred from homology"/>
<dbReference type="PROSITE" id="PS00501">
    <property type="entry name" value="SPASE_I_1"/>
    <property type="match status" value="1"/>
</dbReference>
<sequence length="190" mass="21404">MRKSLLNALPLALSACHVFVAWKIWSLITGSAIPAMVVISESMAPAFHRGDLILLWNRTSDINVGDIPVVWFEEQSLPMVHRCVQTYWEDREEGPRQHFLTKGDNNDVDDVGLYPPGRTSVHRNEVVGNVAAYVPFLGWLAIAPREVLHKVLVAYSRYGVESRRWYTPGYAEIVNAGLPASHLVSYQILH</sequence>
<keyword evidence="7" id="KW-0812">Transmembrane</keyword>
<dbReference type="InterPro" id="IPR019533">
    <property type="entry name" value="Peptidase_S26"/>
</dbReference>
<gene>
    <name evidence="16" type="ORF">HII31_12840</name>
</gene>
<reference evidence="16" key="1">
    <citation type="submission" date="2020-04" db="EMBL/GenBank/DDBJ databases">
        <title>Draft genome resource of the tomato pathogen Pseudocercospora fuligena.</title>
        <authorList>
            <person name="Zaccaron A."/>
        </authorList>
    </citation>
    <scope>NUCLEOTIDE SEQUENCE</scope>
    <source>
        <strain evidence="16">PF001</strain>
    </source>
</reference>
<evidence type="ECO:0000256" key="5">
    <source>
        <dbReference type="ARBA" id="ARBA00019685"/>
    </source>
</evidence>
<keyword evidence="12" id="KW-0472">Membrane</keyword>
<evidence type="ECO:0000256" key="10">
    <source>
        <dbReference type="ARBA" id="ARBA00022968"/>
    </source>
</evidence>
<dbReference type="PANTHER" id="PTHR10806:SF6">
    <property type="entry name" value="SIGNAL PEPTIDASE COMPLEX CATALYTIC SUBUNIT SEC11"/>
    <property type="match status" value="1"/>
</dbReference>
<evidence type="ECO:0000256" key="6">
    <source>
        <dbReference type="ARBA" id="ARBA00022670"/>
    </source>
</evidence>
<dbReference type="Proteomes" id="UP000660729">
    <property type="component" value="Unassembled WGS sequence"/>
</dbReference>